<dbReference type="EMBL" id="JAIWYP010000003">
    <property type="protein sequence ID" value="KAH3858128.1"/>
    <property type="molecule type" value="Genomic_DNA"/>
</dbReference>
<comment type="caution">
    <text evidence="1">The sequence shown here is derived from an EMBL/GenBank/DDBJ whole genome shotgun (WGS) entry which is preliminary data.</text>
</comment>
<accession>A0A9D4LGH0</accession>
<dbReference type="Proteomes" id="UP000828390">
    <property type="component" value="Unassembled WGS sequence"/>
</dbReference>
<evidence type="ECO:0000313" key="2">
    <source>
        <dbReference type="Proteomes" id="UP000828390"/>
    </source>
</evidence>
<name>A0A9D4LGH0_DREPO</name>
<organism evidence="1 2">
    <name type="scientific">Dreissena polymorpha</name>
    <name type="common">Zebra mussel</name>
    <name type="synonym">Mytilus polymorpha</name>
    <dbReference type="NCBI Taxonomy" id="45954"/>
    <lineage>
        <taxon>Eukaryota</taxon>
        <taxon>Metazoa</taxon>
        <taxon>Spiralia</taxon>
        <taxon>Lophotrochozoa</taxon>
        <taxon>Mollusca</taxon>
        <taxon>Bivalvia</taxon>
        <taxon>Autobranchia</taxon>
        <taxon>Heteroconchia</taxon>
        <taxon>Euheterodonta</taxon>
        <taxon>Imparidentia</taxon>
        <taxon>Neoheterodontei</taxon>
        <taxon>Myida</taxon>
        <taxon>Dreissenoidea</taxon>
        <taxon>Dreissenidae</taxon>
        <taxon>Dreissena</taxon>
    </lineage>
</organism>
<reference evidence="1" key="1">
    <citation type="journal article" date="2019" name="bioRxiv">
        <title>The Genome of the Zebra Mussel, Dreissena polymorpha: A Resource for Invasive Species Research.</title>
        <authorList>
            <person name="McCartney M.A."/>
            <person name="Auch B."/>
            <person name="Kono T."/>
            <person name="Mallez S."/>
            <person name="Zhang Y."/>
            <person name="Obille A."/>
            <person name="Becker A."/>
            <person name="Abrahante J.E."/>
            <person name="Garbe J."/>
            <person name="Badalamenti J.P."/>
            <person name="Herman A."/>
            <person name="Mangelson H."/>
            <person name="Liachko I."/>
            <person name="Sullivan S."/>
            <person name="Sone E.D."/>
            <person name="Koren S."/>
            <person name="Silverstein K.A.T."/>
            <person name="Beckman K.B."/>
            <person name="Gohl D.M."/>
        </authorList>
    </citation>
    <scope>NUCLEOTIDE SEQUENCE</scope>
    <source>
        <strain evidence="1">Duluth1</strain>
        <tissue evidence="1">Whole animal</tissue>
    </source>
</reference>
<dbReference type="AlphaFoldDB" id="A0A9D4LGH0"/>
<gene>
    <name evidence="1" type="ORF">DPMN_100748</name>
</gene>
<protein>
    <submittedName>
        <fullName evidence="1">Uncharacterized protein</fullName>
    </submittedName>
</protein>
<keyword evidence="2" id="KW-1185">Reference proteome</keyword>
<reference evidence="1" key="2">
    <citation type="submission" date="2020-11" db="EMBL/GenBank/DDBJ databases">
        <authorList>
            <person name="McCartney M.A."/>
            <person name="Auch B."/>
            <person name="Kono T."/>
            <person name="Mallez S."/>
            <person name="Becker A."/>
            <person name="Gohl D.M."/>
            <person name="Silverstein K.A.T."/>
            <person name="Koren S."/>
            <person name="Bechman K.B."/>
            <person name="Herman A."/>
            <person name="Abrahante J.E."/>
            <person name="Garbe J."/>
        </authorList>
    </citation>
    <scope>NUCLEOTIDE SEQUENCE</scope>
    <source>
        <strain evidence="1">Duluth1</strain>
        <tissue evidence="1">Whole animal</tissue>
    </source>
</reference>
<evidence type="ECO:0000313" key="1">
    <source>
        <dbReference type="EMBL" id="KAH3858128.1"/>
    </source>
</evidence>
<sequence length="54" mass="6241">MFYHIWKFVNKYDVDYLKLSADKQCDKAETTTEKNAVRAEANVLGRAEKAIFLG</sequence>
<proteinExistence type="predicted"/>